<evidence type="ECO:0000313" key="3">
    <source>
        <dbReference type="Proteomes" id="UP000324897"/>
    </source>
</evidence>
<keyword evidence="3" id="KW-1185">Reference proteome</keyword>
<gene>
    <name evidence="2" type="ORF">EJB05_38804</name>
</gene>
<evidence type="ECO:0000256" key="1">
    <source>
        <dbReference type="SAM" id="MobiDB-lite"/>
    </source>
</evidence>
<protein>
    <submittedName>
        <fullName evidence="2">Uncharacterized protein</fullName>
    </submittedName>
</protein>
<evidence type="ECO:0000313" key="2">
    <source>
        <dbReference type="EMBL" id="TVU15292.1"/>
    </source>
</evidence>
<organism evidence="2 3">
    <name type="scientific">Eragrostis curvula</name>
    <name type="common">weeping love grass</name>
    <dbReference type="NCBI Taxonomy" id="38414"/>
    <lineage>
        <taxon>Eukaryota</taxon>
        <taxon>Viridiplantae</taxon>
        <taxon>Streptophyta</taxon>
        <taxon>Embryophyta</taxon>
        <taxon>Tracheophyta</taxon>
        <taxon>Spermatophyta</taxon>
        <taxon>Magnoliopsida</taxon>
        <taxon>Liliopsida</taxon>
        <taxon>Poales</taxon>
        <taxon>Poaceae</taxon>
        <taxon>PACMAD clade</taxon>
        <taxon>Chloridoideae</taxon>
        <taxon>Eragrostideae</taxon>
        <taxon>Eragrostidinae</taxon>
        <taxon>Eragrostis</taxon>
    </lineage>
</organism>
<dbReference type="Gramene" id="TVU15292">
    <property type="protein sequence ID" value="TVU15292"/>
    <property type="gene ID" value="EJB05_38804"/>
</dbReference>
<feature type="region of interest" description="Disordered" evidence="1">
    <location>
        <begin position="1"/>
        <end position="43"/>
    </location>
</feature>
<sequence>MTSSDPSGRAFPGHPSSMVRLSRVRSPKSPALPTPPIPRDQIPYLAFPTPRRRLLLLLLLLLTQSRLLRGVR</sequence>
<name>A0A5J9TV72_9POAL</name>
<comment type="caution">
    <text evidence="2">The sequence shown here is derived from an EMBL/GenBank/DDBJ whole genome shotgun (WGS) entry which is preliminary data.</text>
</comment>
<feature type="non-terminal residue" evidence="2">
    <location>
        <position position="1"/>
    </location>
</feature>
<dbReference type="EMBL" id="RWGY01000031">
    <property type="protein sequence ID" value="TVU15292.1"/>
    <property type="molecule type" value="Genomic_DNA"/>
</dbReference>
<dbReference type="AlphaFoldDB" id="A0A5J9TV72"/>
<dbReference type="Proteomes" id="UP000324897">
    <property type="component" value="Unassembled WGS sequence"/>
</dbReference>
<accession>A0A5J9TV72</accession>
<reference evidence="2 3" key="1">
    <citation type="journal article" date="2019" name="Sci. Rep.">
        <title>A high-quality genome of Eragrostis curvula grass provides insights into Poaceae evolution and supports new strategies to enhance forage quality.</title>
        <authorList>
            <person name="Carballo J."/>
            <person name="Santos B.A.C.M."/>
            <person name="Zappacosta D."/>
            <person name="Garbus I."/>
            <person name="Selva J.P."/>
            <person name="Gallo C.A."/>
            <person name="Diaz A."/>
            <person name="Albertini E."/>
            <person name="Caccamo M."/>
            <person name="Echenique V."/>
        </authorList>
    </citation>
    <scope>NUCLEOTIDE SEQUENCE [LARGE SCALE GENOMIC DNA]</scope>
    <source>
        <strain evidence="3">cv. Victoria</strain>
        <tissue evidence="2">Leaf</tissue>
    </source>
</reference>
<proteinExistence type="predicted"/>